<proteinExistence type="predicted"/>
<dbReference type="AlphaFoldDB" id="A0A1B6IHX2"/>
<accession>A0A1B6IHX2</accession>
<dbReference type="EMBL" id="GECU01021201">
    <property type="protein sequence ID" value="JAS86505.1"/>
    <property type="molecule type" value="Transcribed_RNA"/>
</dbReference>
<reference evidence="1" key="1">
    <citation type="submission" date="2015-11" db="EMBL/GenBank/DDBJ databases">
        <title>De novo transcriptome assembly of four potential Pierce s Disease insect vectors from Arizona vineyards.</title>
        <authorList>
            <person name="Tassone E.E."/>
        </authorList>
    </citation>
    <scope>NUCLEOTIDE SEQUENCE</scope>
</reference>
<sequence length="149" mass="16816">FTLLAYINHTIYIYIYRTLYIEHKRSCNIIATPTVKMRYLAWTLMVIIVWGFSENSSLADTELKENQVEAIAEEEDASLPKNLLDGETEEEGLNTTGLETRRPGWLKIGIKILEELGKIGKVAGPALAPQVQEALLKLKNELLKNKTNA</sequence>
<evidence type="ECO:0000313" key="1">
    <source>
        <dbReference type="EMBL" id="JAS86505.1"/>
    </source>
</evidence>
<gene>
    <name evidence="1" type="ORF">g.22182</name>
</gene>
<name>A0A1B6IHX2_9HEMI</name>
<organism evidence="1">
    <name type="scientific">Homalodisca liturata</name>
    <dbReference type="NCBI Taxonomy" id="320908"/>
    <lineage>
        <taxon>Eukaryota</taxon>
        <taxon>Metazoa</taxon>
        <taxon>Ecdysozoa</taxon>
        <taxon>Arthropoda</taxon>
        <taxon>Hexapoda</taxon>
        <taxon>Insecta</taxon>
        <taxon>Pterygota</taxon>
        <taxon>Neoptera</taxon>
        <taxon>Paraneoptera</taxon>
        <taxon>Hemiptera</taxon>
        <taxon>Auchenorrhyncha</taxon>
        <taxon>Membracoidea</taxon>
        <taxon>Cicadellidae</taxon>
        <taxon>Cicadellinae</taxon>
        <taxon>Proconiini</taxon>
        <taxon>Homalodisca</taxon>
    </lineage>
</organism>
<feature type="non-terminal residue" evidence="1">
    <location>
        <position position="1"/>
    </location>
</feature>
<protein>
    <submittedName>
        <fullName evidence="1">Uncharacterized protein</fullName>
    </submittedName>
</protein>